<dbReference type="PROSITE" id="PS51371">
    <property type="entry name" value="CBS"/>
    <property type="match status" value="1"/>
</dbReference>
<dbReference type="InterPro" id="IPR000644">
    <property type="entry name" value="CBS_dom"/>
</dbReference>
<dbReference type="InterPro" id="IPR046342">
    <property type="entry name" value="CBS_dom_sf"/>
</dbReference>
<sequence>MPWFKLLKAKLQGKSVAPQHLEQDPKDKEDLGDAEEEMELSTAHLDDELEEQLETAFHQDTAQVILHDVSRIARENDPVDLAHIVTRLPHHSRVVVYDNLPDLDAKIIFIINTTGSTRTTIFRQISDSEIKDLLEKMPPDEAVWMLDDMSDRRMKRVLELLDAKKRQRIQDLQKHDRNSAGRLMTNEYFSFNMNATVGQVAQTIRDNPGIELTRRVFVYNQKEEAVGYASARSLIITPPYIPLRQVMRPIHHKVREDASREEVIDIVERYKIAALPVVDENDKMVGVITYEDVVEAMEDLADDTIASIGGTAEDVTEHDPAWKRMLWRAPWLVVTLCAGLVTTTSMMHFEAAPWFRYMSFFVPLIAGMSGNVGIQCSTTLVRSMSLGELSYKSKKEAMVREISIGLLTGTAFGLLSGLVVFTLYQTGLQPSGEDELRIGITVATGLFAACVTATVLGTISPFLFDRYNIDPAVASGPIVTAFNDVLSSQIFFLVARSLFFFLT</sequence>
<dbReference type="GO" id="GO:0046872">
    <property type="term" value="F:metal ion binding"/>
    <property type="evidence" value="ECO:0007669"/>
    <property type="project" value="UniProtKB-KW"/>
</dbReference>
<reference evidence="12" key="1">
    <citation type="submission" date="2015-06" db="EMBL/GenBank/DDBJ databases">
        <authorList>
            <person name="Bertelli C."/>
        </authorList>
    </citation>
    <scope>NUCLEOTIDE SEQUENCE [LARGE SCALE GENOMIC DNA]</scope>
    <source>
        <strain evidence="12">CRIB-30</strain>
    </source>
</reference>
<accession>A0A0H5DSB5</accession>
<keyword evidence="5 9" id="KW-0460">Magnesium</keyword>
<evidence type="ECO:0000256" key="8">
    <source>
        <dbReference type="PROSITE-ProRule" id="PRU00703"/>
    </source>
</evidence>
<dbReference type="SUPFAM" id="SSF161093">
    <property type="entry name" value="MgtE membrane domain-like"/>
    <property type="match status" value="1"/>
</dbReference>
<organism evidence="11 12">
    <name type="scientific">Estrella lausannensis</name>
    <dbReference type="NCBI Taxonomy" id="483423"/>
    <lineage>
        <taxon>Bacteria</taxon>
        <taxon>Pseudomonadati</taxon>
        <taxon>Chlamydiota</taxon>
        <taxon>Chlamydiia</taxon>
        <taxon>Parachlamydiales</taxon>
        <taxon>Candidatus Criblamydiaceae</taxon>
        <taxon>Estrella</taxon>
    </lineage>
</organism>
<evidence type="ECO:0000313" key="12">
    <source>
        <dbReference type="Proteomes" id="UP000220251"/>
    </source>
</evidence>
<comment type="subunit">
    <text evidence="9">Homodimer.</text>
</comment>
<evidence type="ECO:0000256" key="2">
    <source>
        <dbReference type="ARBA" id="ARBA00009749"/>
    </source>
</evidence>
<dbReference type="InterPro" id="IPR038076">
    <property type="entry name" value="MgtE_N_sf"/>
</dbReference>
<feature type="transmembrane region" description="Helical" evidence="9">
    <location>
        <begin position="402"/>
        <end position="424"/>
    </location>
</feature>
<keyword evidence="12" id="KW-1185">Reference proteome</keyword>
<evidence type="ECO:0000256" key="5">
    <source>
        <dbReference type="ARBA" id="ARBA00022842"/>
    </source>
</evidence>
<dbReference type="Pfam" id="PF03448">
    <property type="entry name" value="MgtE_N"/>
    <property type="match status" value="1"/>
</dbReference>
<keyword evidence="3 9" id="KW-0813">Transport</keyword>
<keyword evidence="6 9" id="KW-1133">Transmembrane helix</keyword>
<dbReference type="EMBL" id="CWGJ01000015">
    <property type="protein sequence ID" value="CRX38644.1"/>
    <property type="molecule type" value="Genomic_DNA"/>
</dbReference>
<protein>
    <recommendedName>
        <fullName evidence="9">Magnesium transporter MgtE</fullName>
    </recommendedName>
</protein>
<feature type="transmembrane region" description="Helical" evidence="9">
    <location>
        <begin position="361"/>
        <end position="381"/>
    </location>
</feature>
<comment type="caution">
    <text evidence="9">Lacks conserved residue(s) required for the propagation of feature annotation.</text>
</comment>
<dbReference type="AlphaFoldDB" id="A0A0H5DSB5"/>
<dbReference type="GO" id="GO:0005886">
    <property type="term" value="C:plasma membrane"/>
    <property type="evidence" value="ECO:0007669"/>
    <property type="project" value="UniProtKB-SubCell"/>
</dbReference>
<dbReference type="CDD" id="cd04606">
    <property type="entry name" value="CBS_pair_Mg_transporter"/>
    <property type="match status" value="1"/>
</dbReference>
<keyword evidence="9" id="KW-0479">Metal-binding</keyword>
<evidence type="ECO:0000313" key="11">
    <source>
        <dbReference type="EMBL" id="CRX38644.1"/>
    </source>
</evidence>
<dbReference type="Gene3D" id="1.25.60.10">
    <property type="entry name" value="MgtE N-terminal domain-like"/>
    <property type="match status" value="1"/>
</dbReference>
<name>A0A0H5DSB5_9BACT</name>
<comment type="function">
    <text evidence="9">Acts as a magnesium transporter.</text>
</comment>
<dbReference type="SUPFAM" id="SSF54631">
    <property type="entry name" value="CBS-domain pair"/>
    <property type="match status" value="1"/>
</dbReference>
<evidence type="ECO:0000256" key="7">
    <source>
        <dbReference type="ARBA" id="ARBA00023136"/>
    </source>
</evidence>
<dbReference type="InterPro" id="IPR036739">
    <property type="entry name" value="SLC41_membr_dom_sf"/>
</dbReference>
<dbReference type="PANTHER" id="PTHR43773">
    <property type="entry name" value="MAGNESIUM TRANSPORTER MGTE"/>
    <property type="match status" value="1"/>
</dbReference>
<dbReference type="SUPFAM" id="SSF158791">
    <property type="entry name" value="MgtE N-terminal domain-like"/>
    <property type="match status" value="1"/>
</dbReference>
<keyword evidence="8" id="KW-0129">CBS domain</keyword>
<dbReference type="Proteomes" id="UP000220251">
    <property type="component" value="Unassembled WGS sequence"/>
</dbReference>
<dbReference type="Pfam" id="PF00571">
    <property type="entry name" value="CBS"/>
    <property type="match status" value="1"/>
</dbReference>
<evidence type="ECO:0000256" key="6">
    <source>
        <dbReference type="ARBA" id="ARBA00022989"/>
    </source>
</evidence>
<evidence type="ECO:0000259" key="10">
    <source>
        <dbReference type="PROSITE" id="PS51371"/>
    </source>
</evidence>
<dbReference type="Gene3D" id="3.10.580.10">
    <property type="entry name" value="CBS-domain"/>
    <property type="match status" value="1"/>
</dbReference>
<keyword evidence="4 9" id="KW-0812">Transmembrane</keyword>
<feature type="transmembrane region" description="Helical" evidence="9">
    <location>
        <begin position="436"/>
        <end position="464"/>
    </location>
</feature>
<comment type="subcellular location">
    <subcellularLocation>
        <location evidence="9">Cell membrane</location>
        <topology evidence="9">Multi-pass membrane protein</topology>
    </subcellularLocation>
    <subcellularLocation>
        <location evidence="1">Membrane</location>
        <topology evidence="1">Multi-pass membrane protein</topology>
    </subcellularLocation>
</comment>
<keyword evidence="7 9" id="KW-0472">Membrane</keyword>
<dbReference type="InterPro" id="IPR006668">
    <property type="entry name" value="Mg_transptr_MgtE_intracell_dom"/>
</dbReference>
<evidence type="ECO:0000256" key="3">
    <source>
        <dbReference type="ARBA" id="ARBA00022448"/>
    </source>
</evidence>
<dbReference type="InterPro" id="IPR006667">
    <property type="entry name" value="SLC41_membr_dom"/>
</dbReference>
<dbReference type="Pfam" id="PF01769">
    <property type="entry name" value="MgtE"/>
    <property type="match status" value="1"/>
</dbReference>
<dbReference type="NCBIfam" id="TIGR00400">
    <property type="entry name" value="mgtE"/>
    <property type="match status" value="1"/>
</dbReference>
<proteinExistence type="inferred from homology"/>
<comment type="similarity">
    <text evidence="2 9">Belongs to the SLC41A transporter family.</text>
</comment>
<dbReference type="SMART" id="SM00116">
    <property type="entry name" value="CBS"/>
    <property type="match status" value="1"/>
</dbReference>
<evidence type="ECO:0000256" key="9">
    <source>
        <dbReference type="RuleBase" id="RU362011"/>
    </source>
</evidence>
<gene>
    <name evidence="11" type="primary">mgtE</name>
    <name evidence="11" type="ORF">ELAC_1305</name>
</gene>
<dbReference type="InterPro" id="IPR006669">
    <property type="entry name" value="MgtE_transporter"/>
</dbReference>
<evidence type="ECO:0000256" key="4">
    <source>
        <dbReference type="ARBA" id="ARBA00022692"/>
    </source>
</evidence>
<dbReference type="GO" id="GO:0015095">
    <property type="term" value="F:magnesium ion transmembrane transporter activity"/>
    <property type="evidence" value="ECO:0007669"/>
    <property type="project" value="UniProtKB-UniRule"/>
</dbReference>
<dbReference type="Gene3D" id="1.10.357.20">
    <property type="entry name" value="SLC41 divalent cation transporters, integral membrane domain"/>
    <property type="match status" value="1"/>
</dbReference>
<feature type="domain" description="CBS" evidence="10">
    <location>
        <begin position="247"/>
        <end position="304"/>
    </location>
</feature>
<dbReference type="SMART" id="SM00924">
    <property type="entry name" value="MgtE_N"/>
    <property type="match status" value="1"/>
</dbReference>
<evidence type="ECO:0000256" key="1">
    <source>
        <dbReference type="ARBA" id="ARBA00004141"/>
    </source>
</evidence>
<dbReference type="PANTHER" id="PTHR43773:SF1">
    <property type="entry name" value="MAGNESIUM TRANSPORTER MGTE"/>
    <property type="match status" value="1"/>
</dbReference>
<keyword evidence="9" id="KW-1003">Cell membrane</keyword>